<evidence type="ECO:0000256" key="1">
    <source>
        <dbReference type="ARBA" id="ARBA00004141"/>
    </source>
</evidence>
<dbReference type="GO" id="GO:0009306">
    <property type="term" value="P:protein secretion"/>
    <property type="evidence" value="ECO:0007669"/>
    <property type="project" value="UniProtKB-UniRule"/>
</dbReference>
<evidence type="ECO:0000256" key="2">
    <source>
        <dbReference type="ARBA" id="ARBA00008445"/>
    </source>
</evidence>
<keyword evidence="5 9" id="KW-0653">Protein transport</keyword>
<keyword evidence="4 9" id="KW-0812">Transmembrane</keyword>
<evidence type="ECO:0000256" key="6">
    <source>
        <dbReference type="ARBA" id="ARBA00022989"/>
    </source>
</evidence>
<comment type="caution">
    <text evidence="9">Lacks conserved residue(s) required for the propagation of feature annotation.</text>
</comment>
<keyword evidence="8 9" id="KW-0472">Membrane</keyword>
<comment type="function">
    <text evidence="9">Involved in protein export. Participates in an early event of protein translocation.</text>
</comment>
<sequence length="72" mass="7795">MKSILLVLLIGISISIVTAILFQPRSGGAGAIFGGGTEVYRTRRGFEKILHYLTILLVILFSAIAFGLIFVQ</sequence>
<evidence type="ECO:0000256" key="3">
    <source>
        <dbReference type="ARBA" id="ARBA00022448"/>
    </source>
</evidence>
<gene>
    <name evidence="10" type="ORF">A2172_04700</name>
</gene>
<dbReference type="NCBIfam" id="TIGR00810">
    <property type="entry name" value="secG"/>
    <property type="match status" value="1"/>
</dbReference>
<dbReference type="Pfam" id="PF03840">
    <property type="entry name" value="SecG"/>
    <property type="match status" value="1"/>
</dbReference>
<evidence type="ECO:0000256" key="4">
    <source>
        <dbReference type="ARBA" id="ARBA00022692"/>
    </source>
</evidence>
<evidence type="ECO:0000313" key="11">
    <source>
        <dbReference type="Proteomes" id="UP000176631"/>
    </source>
</evidence>
<dbReference type="AlphaFoldDB" id="A0A1G1W799"/>
<protein>
    <recommendedName>
        <fullName evidence="9">Protein-export membrane protein SecG</fullName>
    </recommendedName>
</protein>
<dbReference type="Proteomes" id="UP000176631">
    <property type="component" value="Unassembled WGS sequence"/>
</dbReference>
<keyword evidence="6 9" id="KW-1133">Transmembrane helix</keyword>
<feature type="transmembrane region" description="Helical" evidence="9">
    <location>
        <begin position="49"/>
        <end position="71"/>
    </location>
</feature>
<accession>A0A1G1W799</accession>
<keyword evidence="3 9" id="KW-0813">Transport</keyword>
<evidence type="ECO:0000256" key="5">
    <source>
        <dbReference type="ARBA" id="ARBA00022927"/>
    </source>
</evidence>
<dbReference type="GO" id="GO:0015450">
    <property type="term" value="F:protein-transporting ATPase activity"/>
    <property type="evidence" value="ECO:0007669"/>
    <property type="project" value="UniProtKB-UniRule"/>
</dbReference>
<dbReference type="STRING" id="1802593.A2172_04700"/>
<dbReference type="GO" id="GO:0005886">
    <property type="term" value="C:plasma membrane"/>
    <property type="evidence" value="ECO:0007669"/>
    <property type="project" value="UniProtKB-SubCell"/>
</dbReference>
<keyword evidence="9" id="KW-1003">Cell membrane</keyword>
<evidence type="ECO:0000256" key="7">
    <source>
        <dbReference type="ARBA" id="ARBA00023010"/>
    </source>
</evidence>
<keyword evidence="7 9" id="KW-0811">Translocation</keyword>
<comment type="subcellular location">
    <subcellularLocation>
        <location evidence="9">Cell membrane</location>
        <topology evidence="9">Multi-pass membrane protein</topology>
    </subcellularLocation>
    <subcellularLocation>
        <location evidence="1">Membrane</location>
        <topology evidence="1">Multi-pass membrane protein</topology>
    </subcellularLocation>
</comment>
<reference evidence="10 11" key="1">
    <citation type="journal article" date="2016" name="Nat. Commun.">
        <title>Thousands of microbial genomes shed light on interconnected biogeochemical processes in an aquifer system.</title>
        <authorList>
            <person name="Anantharaman K."/>
            <person name="Brown C.T."/>
            <person name="Hug L.A."/>
            <person name="Sharon I."/>
            <person name="Castelle C.J."/>
            <person name="Probst A.J."/>
            <person name="Thomas B.C."/>
            <person name="Singh A."/>
            <person name="Wilkins M.J."/>
            <person name="Karaoz U."/>
            <person name="Brodie E.L."/>
            <person name="Williams K.H."/>
            <person name="Hubbard S.S."/>
            <person name="Banfield J.F."/>
        </authorList>
    </citation>
    <scope>NUCLEOTIDE SEQUENCE [LARGE SCALE GENOMIC DNA]</scope>
</reference>
<proteinExistence type="inferred from homology"/>
<dbReference type="EMBL" id="MHCP01000025">
    <property type="protein sequence ID" value="OGY23484.1"/>
    <property type="molecule type" value="Genomic_DNA"/>
</dbReference>
<comment type="similarity">
    <text evidence="2 9">Belongs to the SecG family.</text>
</comment>
<evidence type="ECO:0000313" key="10">
    <source>
        <dbReference type="EMBL" id="OGY23484.1"/>
    </source>
</evidence>
<name>A0A1G1W799_9BACT</name>
<evidence type="ECO:0000256" key="9">
    <source>
        <dbReference type="RuleBase" id="RU365087"/>
    </source>
</evidence>
<organism evidence="10 11">
    <name type="scientific">Candidatus Woykebacteria bacterium RBG_13_40_15</name>
    <dbReference type="NCBI Taxonomy" id="1802593"/>
    <lineage>
        <taxon>Bacteria</taxon>
        <taxon>Candidatus Woykeibacteriota</taxon>
    </lineage>
</organism>
<dbReference type="InterPro" id="IPR004692">
    <property type="entry name" value="SecG"/>
</dbReference>
<evidence type="ECO:0000256" key="8">
    <source>
        <dbReference type="ARBA" id="ARBA00023136"/>
    </source>
</evidence>
<comment type="caution">
    <text evidence="10">The sequence shown here is derived from an EMBL/GenBank/DDBJ whole genome shotgun (WGS) entry which is preliminary data.</text>
</comment>